<sequence length="356" mass="38762">MRHLGVLPSLFLFVFGRYIDRYAKKTILIVCEIGQALCVSGVAVAMVIFRQNPGVILGLSFLSAMFGVNSYPTQDALLPQIVSQKELPQAASYMAFAYNGVSYFFNALTGFILHVFSVLSLVVTDVLTFLVSACFFGRLKHNQADTTTAKTEVKAGRTDWSTGFKVILRRPSLVILTVFTVIMNFLFGGLDVYQVLLAKRMGGPQYLGLLEYFSAIGILVGSTVLANWLSRKFALGTLLVASSIGFALLMAPIVLIANHYIFVAYYGLVFVALGVEQTAQAPIMQSMLSKDLLGRVMGAYYTFTLFAMGLGGLLFGLIGGSLSPKIFLLIFSGAMLVTGLAFAANSELRKYAIREE</sequence>
<feature type="transmembrane region" description="Helical" evidence="6">
    <location>
        <begin position="206"/>
        <end position="226"/>
    </location>
</feature>
<dbReference type="Pfam" id="PF07690">
    <property type="entry name" value="MFS_1"/>
    <property type="match status" value="1"/>
</dbReference>
<dbReference type="GO" id="GO:0022857">
    <property type="term" value="F:transmembrane transporter activity"/>
    <property type="evidence" value="ECO:0007669"/>
    <property type="project" value="InterPro"/>
</dbReference>
<keyword evidence="8" id="KW-1185">Reference proteome</keyword>
<dbReference type="PANTHER" id="PTHR23513">
    <property type="entry name" value="INTEGRAL MEMBRANE EFFLUX PROTEIN-RELATED"/>
    <property type="match status" value="1"/>
</dbReference>
<dbReference type="AlphaFoldDB" id="A0A4Z0J8V3"/>
<evidence type="ECO:0000256" key="3">
    <source>
        <dbReference type="ARBA" id="ARBA00022692"/>
    </source>
</evidence>
<dbReference type="Proteomes" id="UP000297348">
    <property type="component" value="Unassembled WGS sequence"/>
</dbReference>
<organism evidence="7 8">
    <name type="scientific">Levilactobacillus suantsaiihabitans</name>
    <dbReference type="NCBI Taxonomy" id="2487722"/>
    <lineage>
        <taxon>Bacteria</taxon>
        <taxon>Bacillati</taxon>
        <taxon>Bacillota</taxon>
        <taxon>Bacilli</taxon>
        <taxon>Lactobacillales</taxon>
        <taxon>Lactobacillaceae</taxon>
        <taxon>Levilactobacillus</taxon>
    </lineage>
</organism>
<evidence type="ECO:0000256" key="6">
    <source>
        <dbReference type="SAM" id="Phobius"/>
    </source>
</evidence>
<evidence type="ECO:0000256" key="5">
    <source>
        <dbReference type="ARBA" id="ARBA00023136"/>
    </source>
</evidence>
<evidence type="ECO:0000256" key="1">
    <source>
        <dbReference type="ARBA" id="ARBA00004651"/>
    </source>
</evidence>
<dbReference type="SUPFAM" id="SSF103473">
    <property type="entry name" value="MFS general substrate transporter"/>
    <property type="match status" value="1"/>
</dbReference>
<keyword evidence="5 6" id="KW-0472">Membrane</keyword>
<gene>
    <name evidence="7" type="ORF">EGT51_10825</name>
</gene>
<feature type="transmembrane region" description="Helical" evidence="6">
    <location>
        <begin position="173"/>
        <end position="194"/>
    </location>
</feature>
<feature type="transmembrane region" description="Helical" evidence="6">
    <location>
        <begin position="55"/>
        <end position="72"/>
    </location>
</feature>
<proteinExistence type="predicted"/>
<feature type="transmembrane region" description="Helical" evidence="6">
    <location>
        <begin position="300"/>
        <end position="320"/>
    </location>
</feature>
<keyword evidence="4 6" id="KW-1133">Transmembrane helix</keyword>
<reference evidence="7 8" key="1">
    <citation type="submission" date="2018-10" db="EMBL/GenBank/DDBJ databases">
        <title>Lactobacillus sp. R7 and Lactobacillus sp. R19 isolated from fermented mustard green product of Taiwan.</title>
        <authorList>
            <person name="Lin S.-T."/>
        </authorList>
    </citation>
    <scope>NUCLEOTIDE SEQUENCE [LARGE SCALE GENOMIC DNA]</scope>
    <source>
        <strain evidence="7 8">BCRC 81129</strain>
    </source>
</reference>
<dbReference type="InterPro" id="IPR011701">
    <property type="entry name" value="MFS"/>
</dbReference>
<protein>
    <submittedName>
        <fullName evidence="7">MFS transporter</fullName>
    </submittedName>
</protein>
<feature type="transmembrane region" description="Helical" evidence="6">
    <location>
        <begin position="260"/>
        <end position="279"/>
    </location>
</feature>
<dbReference type="InterPro" id="IPR036259">
    <property type="entry name" value="MFS_trans_sf"/>
</dbReference>
<dbReference type="OrthoDB" id="2287060at2"/>
<name>A0A4Z0J8V3_9LACO</name>
<dbReference type="EMBL" id="RKLX01000021">
    <property type="protein sequence ID" value="TGD17871.1"/>
    <property type="molecule type" value="Genomic_DNA"/>
</dbReference>
<evidence type="ECO:0000313" key="7">
    <source>
        <dbReference type="EMBL" id="TGD17871.1"/>
    </source>
</evidence>
<feature type="transmembrane region" description="Helical" evidence="6">
    <location>
        <begin position="111"/>
        <end position="136"/>
    </location>
</feature>
<comment type="caution">
    <text evidence="7">The sequence shown here is derived from an EMBL/GenBank/DDBJ whole genome shotgun (WGS) entry which is preliminary data.</text>
</comment>
<evidence type="ECO:0000256" key="2">
    <source>
        <dbReference type="ARBA" id="ARBA00022475"/>
    </source>
</evidence>
<dbReference type="PANTHER" id="PTHR23513:SF6">
    <property type="entry name" value="MAJOR FACILITATOR SUPERFAMILY ASSOCIATED DOMAIN-CONTAINING PROTEIN"/>
    <property type="match status" value="1"/>
</dbReference>
<feature type="transmembrane region" description="Helical" evidence="6">
    <location>
        <begin position="26"/>
        <end position="48"/>
    </location>
</feature>
<keyword evidence="2" id="KW-1003">Cell membrane</keyword>
<accession>A0A4Z0J8V3</accession>
<keyword evidence="3 6" id="KW-0812">Transmembrane</keyword>
<evidence type="ECO:0000313" key="8">
    <source>
        <dbReference type="Proteomes" id="UP000297348"/>
    </source>
</evidence>
<feature type="transmembrane region" description="Helical" evidence="6">
    <location>
        <begin position="326"/>
        <end position="344"/>
    </location>
</feature>
<dbReference type="GO" id="GO:0005886">
    <property type="term" value="C:plasma membrane"/>
    <property type="evidence" value="ECO:0007669"/>
    <property type="project" value="UniProtKB-SubCell"/>
</dbReference>
<evidence type="ECO:0000256" key="4">
    <source>
        <dbReference type="ARBA" id="ARBA00022989"/>
    </source>
</evidence>
<comment type="subcellular location">
    <subcellularLocation>
        <location evidence="1">Cell membrane</location>
        <topology evidence="1">Multi-pass membrane protein</topology>
    </subcellularLocation>
</comment>
<dbReference type="CDD" id="cd06173">
    <property type="entry name" value="MFS_MefA_like"/>
    <property type="match status" value="1"/>
</dbReference>
<dbReference type="Gene3D" id="1.20.1250.20">
    <property type="entry name" value="MFS general substrate transporter like domains"/>
    <property type="match status" value="1"/>
</dbReference>
<feature type="transmembrane region" description="Helical" evidence="6">
    <location>
        <begin position="233"/>
        <end position="254"/>
    </location>
</feature>